<dbReference type="AlphaFoldDB" id="S3E064"/>
<evidence type="ECO:0000313" key="2">
    <source>
        <dbReference type="EMBL" id="EPE31938.1"/>
    </source>
</evidence>
<dbReference type="RefSeq" id="XP_008080993.1">
    <property type="nucleotide sequence ID" value="XM_008082802.1"/>
</dbReference>
<organism evidence="2 3">
    <name type="scientific">Glarea lozoyensis (strain ATCC 20868 / MF5171)</name>
    <dbReference type="NCBI Taxonomy" id="1116229"/>
    <lineage>
        <taxon>Eukaryota</taxon>
        <taxon>Fungi</taxon>
        <taxon>Dikarya</taxon>
        <taxon>Ascomycota</taxon>
        <taxon>Pezizomycotina</taxon>
        <taxon>Leotiomycetes</taxon>
        <taxon>Helotiales</taxon>
        <taxon>Helotiaceae</taxon>
        <taxon>Glarea</taxon>
    </lineage>
</organism>
<evidence type="ECO:0000259" key="1">
    <source>
        <dbReference type="Pfam" id="PF09994"/>
    </source>
</evidence>
<gene>
    <name evidence="2" type="ORF">GLAREA_12020</name>
</gene>
<dbReference type="OrthoDB" id="3057168at2759"/>
<dbReference type="HOGENOM" id="CLU_005049_1_2_1"/>
<evidence type="ECO:0000313" key="3">
    <source>
        <dbReference type="Proteomes" id="UP000016922"/>
    </source>
</evidence>
<keyword evidence="3" id="KW-1185">Reference proteome</keyword>
<dbReference type="Pfam" id="PF09994">
    <property type="entry name" value="T6SS_Tle1-like_cat"/>
    <property type="match status" value="1"/>
</dbReference>
<dbReference type="SUPFAM" id="SSF53474">
    <property type="entry name" value="alpha/beta-Hydrolases"/>
    <property type="match status" value="1"/>
</dbReference>
<dbReference type="KEGG" id="glz:GLAREA_12020"/>
<dbReference type="PANTHER" id="PTHR33840">
    <property type="match status" value="1"/>
</dbReference>
<dbReference type="eggNOG" id="ENOG502SHA9">
    <property type="taxonomic scope" value="Eukaryota"/>
</dbReference>
<dbReference type="Proteomes" id="UP000016922">
    <property type="component" value="Unassembled WGS sequence"/>
</dbReference>
<name>S3E064_GLAL2</name>
<proteinExistence type="predicted"/>
<dbReference type="GeneID" id="19471061"/>
<sequence length="556" mass="61477">MASPSSPDLVDAPLPKRIIICCDGTWYAADKGDNNLPSNVARLSRALKKVGEVSYGPEKGQKRAQVVYYQSGVGTGKLGTLDKVWQGAFGAGLDENVCAAYNFLVNNYAPGDDVFLFGFSRGAFTARAVAGLVCHAGLLKPHCMEQLFYNMYTAYRSRKPAQNGRPAEHLSETAWAKELYKSAYETEEQAAENEKRPTNWEMYAAHSDQDVQIKVIGVFDTVGSLGLPDGVVNSWLGTGEKYKFHNTSLDSKIKHAFHALALDEHRGSFSPTLWYIPETDDETLLKETRLVQCWFPGYHANIGGGTTGEGKDDNDIDEITFAWMCDLVKPYLTFDREAIKLIIPSKTDLPPVRFHMGKRTQTDSKIGTKKAAVKKIVKKVEVLTASYATSKLDDTYGISWKAAGGDVRRQPGEIKPLGDENKVVKDVETRECMHPCVAYREVYSGGAHRCPSLAPVKTGGWLYPTVDTKWEHRKAKDGNGFVWVKRDNVKGVEGPEITQYVIPKYNDEDGIGSLERLLVPDEYLAILDEANVEIKGNGLRCGHEVGHAHEEGVVCS</sequence>
<reference evidence="2 3" key="1">
    <citation type="journal article" date="2013" name="BMC Genomics">
        <title>Genomics-driven discovery of the pneumocandin biosynthetic gene cluster in the fungus Glarea lozoyensis.</title>
        <authorList>
            <person name="Chen L."/>
            <person name="Yue Q."/>
            <person name="Zhang X."/>
            <person name="Xiang M."/>
            <person name="Wang C."/>
            <person name="Li S."/>
            <person name="Che Y."/>
            <person name="Ortiz-Lopez F.J."/>
            <person name="Bills G.F."/>
            <person name="Liu X."/>
            <person name="An Z."/>
        </authorList>
    </citation>
    <scope>NUCLEOTIDE SEQUENCE [LARGE SCALE GENOMIC DNA]</scope>
    <source>
        <strain evidence="3">ATCC 20868 / MF5171</strain>
    </source>
</reference>
<dbReference type="InterPro" id="IPR029058">
    <property type="entry name" value="AB_hydrolase_fold"/>
</dbReference>
<dbReference type="EMBL" id="KE145360">
    <property type="protein sequence ID" value="EPE31938.1"/>
    <property type="molecule type" value="Genomic_DNA"/>
</dbReference>
<protein>
    <submittedName>
        <fullName evidence="2">Peptidoglycan binding containing protein</fullName>
    </submittedName>
</protein>
<feature type="domain" description="T6SS Phospholipase effector Tle1-like catalytic" evidence="1">
    <location>
        <begin position="16"/>
        <end position="326"/>
    </location>
</feature>
<accession>S3E064</accession>
<dbReference type="PANTHER" id="PTHR33840:SF16">
    <property type="entry name" value="DUF2235 DOMAIN-CONTAINING PROTEIN"/>
    <property type="match status" value="1"/>
</dbReference>
<dbReference type="InterPro" id="IPR018712">
    <property type="entry name" value="Tle1-like_cat"/>
</dbReference>